<dbReference type="Pfam" id="PF12706">
    <property type="entry name" value="Lactamase_B_2"/>
    <property type="match status" value="1"/>
</dbReference>
<evidence type="ECO:0000313" key="5">
    <source>
        <dbReference type="Proteomes" id="UP000280881"/>
    </source>
</evidence>
<proteinExistence type="inferred from homology"/>
<comment type="caution">
    <text evidence="4">The sequence shown here is derived from an EMBL/GenBank/DDBJ whole genome shotgun (WGS) entry which is preliminary data.</text>
</comment>
<dbReference type="SMART" id="SM00849">
    <property type="entry name" value="Lactamase_B"/>
    <property type="match status" value="1"/>
</dbReference>
<dbReference type="Proteomes" id="UP000280881">
    <property type="component" value="Unassembled WGS sequence"/>
</dbReference>
<dbReference type="NCBIfam" id="NF001911">
    <property type="entry name" value="PRK00685.1"/>
    <property type="match status" value="1"/>
</dbReference>
<evidence type="ECO:0000313" key="4">
    <source>
        <dbReference type="EMBL" id="RKQ61806.1"/>
    </source>
</evidence>
<dbReference type="EMBL" id="RBIE01000002">
    <property type="protein sequence ID" value="RKQ61806.1"/>
    <property type="molecule type" value="Genomic_DNA"/>
</dbReference>
<evidence type="ECO:0000256" key="2">
    <source>
        <dbReference type="HAMAP-Rule" id="MF_00457"/>
    </source>
</evidence>
<keyword evidence="1 2" id="KW-0378">Hydrolase</keyword>
<dbReference type="SUPFAM" id="SSF56281">
    <property type="entry name" value="Metallo-hydrolase/oxidoreductase"/>
    <property type="match status" value="1"/>
</dbReference>
<reference evidence="4 5" key="1">
    <citation type="submission" date="2018-10" db="EMBL/GenBank/DDBJ databases">
        <title>Genomic Encyclopedia of Type Strains, Phase IV (KMG-IV): sequencing the most valuable type-strain genomes for metagenomic binning, comparative biology and taxonomic classification.</title>
        <authorList>
            <person name="Goeker M."/>
        </authorList>
    </citation>
    <scope>NUCLEOTIDE SEQUENCE [LARGE SCALE GENOMIC DNA]</scope>
    <source>
        <strain evidence="4 5">DSM 15521</strain>
    </source>
</reference>
<comment type="similarity">
    <text evidence="2">Belongs to the UPF0173 family.</text>
</comment>
<gene>
    <name evidence="4" type="ORF">C7457_1253</name>
</gene>
<accession>A0A420W6V8</accession>
<dbReference type="AlphaFoldDB" id="A0A420W6V8"/>
<protein>
    <recommendedName>
        <fullName evidence="2">UPF0173 metal-dependent hydrolase C7457_1253</fullName>
    </recommendedName>
</protein>
<dbReference type="GO" id="GO:0016787">
    <property type="term" value="F:hydrolase activity"/>
    <property type="evidence" value="ECO:0007669"/>
    <property type="project" value="UniProtKB-UniRule"/>
</dbReference>
<feature type="domain" description="Metallo-beta-lactamase" evidence="3">
    <location>
        <begin position="8"/>
        <end position="194"/>
    </location>
</feature>
<evidence type="ECO:0000256" key="1">
    <source>
        <dbReference type="ARBA" id="ARBA00022801"/>
    </source>
</evidence>
<dbReference type="InterPro" id="IPR050114">
    <property type="entry name" value="UPF0173_UPF0282_UlaG_hydrolase"/>
</dbReference>
<dbReference type="Gene3D" id="3.60.15.10">
    <property type="entry name" value="Ribonuclease Z/Hydroxyacylglutathione hydrolase-like"/>
    <property type="match status" value="1"/>
</dbReference>
<dbReference type="InterPro" id="IPR022877">
    <property type="entry name" value="UPF0173"/>
</dbReference>
<dbReference type="OrthoDB" id="9789133at2"/>
<evidence type="ECO:0000259" key="3">
    <source>
        <dbReference type="SMART" id="SM00849"/>
    </source>
</evidence>
<sequence length="230" mass="25035">MAKLWYLGHSAYYLEGEGLKALIDPFLTGNPWKIAKPEDFTDLNYIFVTHGHGDHLGDAVELSKRTGATIVSIYEVCQYCSLKGAGNVHAMHIGGSFKFPFGRVKLVPAAHGSSVIENDQVVTLGSPCGVIVEVEGKNVYHAGDTGLISDMELLGKYEDIHVALLPIGGNFTMDVRDAAIAAEMIKPQVAVPMHFKTWPIIDAEPEDFKALAEARGVKVQILQPGEELEF</sequence>
<dbReference type="InterPro" id="IPR001279">
    <property type="entry name" value="Metallo-B-lactamas"/>
</dbReference>
<name>A0A420W6V8_9BACT</name>
<dbReference type="HAMAP" id="MF_00457">
    <property type="entry name" value="UPF0173"/>
    <property type="match status" value="1"/>
</dbReference>
<keyword evidence="5" id="KW-1185">Reference proteome</keyword>
<dbReference type="RefSeq" id="WP_121171171.1">
    <property type="nucleotide sequence ID" value="NZ_RBIE01000002.1"/>
</dbReference>
<dbReference type="PANTHER" id="PTHR43546:SF3">
    <property type="entry name" value="UPF0173 METAL-DEPENDENT HYDROLASE MJ1163"/>
    <property type="match status" value="1"/>
</dbReference>
<organism evidence="4 5">
    <name type="scientific">Thermovibrio guaymasensis</name>
    <dbReference type="NCBI Taxonomy" id="240167"/>
    <lineage>
        <taxon>Bacteria</taxon>
        <taxon>Pseudomonadati</taxon>
        <taxon>Aquificota</taxon>
        <taxon>Aquificia</taxon>
        <taxon>Desulfurobacteriales</taxon>
        <taxon>Desulfurobacteriaceae</taxon>
        <taxon>Thermovibrio</taxon>
    </lineage>
</organism>
<dbReference type="InterPro" id="IPR036866">
    <property type="entry name" value="RibonucZ/Hydroxyglut_hydro"/>
</dbReference>
<dbReference type="PANTHER" id="PTHR43546">
    <property type="entry name" value="UPF0173 METAL-DEPENDENT HYDROLASE MJ1163-RELATED"/>
    <property type="match status" value="1"/>
</dbReference>